<dbReference type="InterPro" id="IPR011257">
    <property type="entry name" value="DNA_glycosylase"/>
</dbReference>
<keyword evidence="2" id="KW-1185">Reference proteome</keyword>
<dbReference type="Pfam" id="PF09674">
    <property type="entry name" value="DUF2400"/>
    <property type="match status" value="1"/>
</dbReference>
<accession>A0ABP8HPD2</accession>
<dbReference type="RefSeq" id="WP_345257831.1">
    <property type="nucleotide sequence ID" value="NZ_BAABGY010000016.1"/>
</dbReference>
<dbReference type="InterPro" id="IPR014127">
    <property type="entry name" value="CHP02757"/>
</dbReference>
<evidence type="ECO:0000313" key="1">
    <source>
        <dbReference type="EMBL" id="GAA4342174.1"/>
    </source>
</evidence>
<dbReference type="Proteomes" id="UP001501725">
    <property type="component" value="Unassembled WGS sequence"/>
</dbReference>
<dbReference type="SUPFAM" id="SSF48150">
    <property type="entry name" value="DNA-glycosylase"/>
    <property type="match status" value="1"/>
</dbReference>
<proteinExistence type="predicted"/>
<comment type="caution">
    <text evidence="1">The sequence shown here is derived from an EMBL/GenBank/DDBJ whole genome shotgun (WGS) entry which is preliminary data.</text>
</comment>
<name>A0ABP8HPD2_9BACT</name>
<dbReference type="NCBIfam" id="TIGR02757">
    <property type="entry name" value="TIGR02757 family protein"/>
    <property type="match status" value="1"/>
</dbReference>
<protein>
    <submittedName>
        <fullName evidence="1">TIGR02757 family protein</fullName>
    </submittedName>
</protein>
<dbReference type="EMBL" id="BAABGY010000016">
    <property type="protein sequence ID" value="GAA4342174.1"/>
    <property type="molecule type" value="Genomic_DNA"/>
</dbReference>
<organism evidence="1 2">
    <name type="scientific">Flaviaesturariibacter amylovorans</name>
    <dbReference type="NCBI Taxonomy" id="1084520"/>
    <lineage>
        <taxon>Bacteria</taxon>
        <taxon>Pseudomonadati</taxon>
        <taxon>Bacteroidota</taxon>
        <taxon>Chitinophagia</taxon>
        <taxon>Chitinophagales</taxon>
        <taxon>Chitinophagaceae</taxon>
        <taxon>Flaviaestuariibacter</taxon>
    </lineage>
</organism>
<reference evidence="2" key="1">
    <citation type="journal article" date="2019" name="Int. J. Syst. Evol. Microbiol.">
        <title>The Global Catalogue of Microorganisms (GCM) 10K type strain sequencing project: providing services to taxonomists for standard genome sequencing and annotation.</title>
        <authorList>
            <consortium name="The Broad Institute Genomics Platform"/>
            <consortium name="The Broad Institute Genome Sequencing Center for Infectious Disease"/>
            <person name="Wu L."/>
            <person name="Ma J."/>
        </authorList>
    </citation>
    <scope>NUCLEOTIDE SEQUENCE [LARGE SCALE GENOMIC DNA]</scope>
    <source>
        <strain evidence="2">JCM 17919</strain>
    </source>
</reference>
<gene>
    <name evidence="1" type="ORF">GCM10023184_41300</name>
</gene>
<evidence type="ECO:0000313" key="2">
    <source>
        <dbReference type="Proteomes" id="UP001501725"/>
    </source>
</evidence>
<sequence>MPADLKAFLDRKVREYNTPAFIAADPVSIPHRFTQPADIEIAGFFAALFAWGNRTTILRKSGELMRLMDDAPHQFVTQHADTDLRRFLGFKHRTFNPTDVLYLIAFLRQHYAQHDSLETAFLPGGKFIGMEAALDHFYGYVFSLPDAPPRSRKHIAAPFKGATCKRLNMYLRWMVRRDRQGVDFGLWRAVRPSALVIPVDLHVARVARKLGLLGRPATDWKAAVELTDRLRSFDPDDPVRYDFALFSLGAEERF</sequence>